<dbReference type="OrthoDB" id="9787851at2"/>
<dbReference type="HOGENOM" id="CLU_000604_1_11_14"/>
<evidence type="ECO:0000313" key="11">
    <source>
        <dbReference type="EMBL" id="CDR30596.1"/>
    </source>
</evidence>
<dbReference type="GO" id="GO:0005524">
    <property type="term" value="F:ATP binding"/>
    <property type="evidence" value="ECO:0007669"/>
    <property type="project" value="UniProtKB-KW"/>
</dbReference>
<evidence type="ECO:0000256" key="9">
    <source>
        <dbReference type="ARBA" id="ARBA00023136"/>
    </source>
</evidence>
<reference evidence="12" key="1">
    <citation type="submission" date="2014-05" db="EMBL/GenBank/DDBJ databases">
        <authorList>
            <person name="Kube M."/>
        </authorList>
    </citation>
    <scope>NUCLEOTIDE SEQUENCE [LARGE SCALE GENOMIC DNA]</scope>
</reference>
<evidence type="ECO:0000256" key="1">
    <source>
        <dbReference type="ARBA" id="ARBA00004202"/>
    </source>
</evidence>
<organism evidence="11 12">
    <name type="scientific">Acholeplasma oculi</name>
    <dbReference type="NCBI Taxonomy" id="35623"/>
    <lineage>
        <taxon>Bacteria</taxon>
        <taxon>Bacillati</taxon>
        <taxon>Mycoplasmatota</taxon>
        <taxon>Mollicutes</taxon>
        <taxon>Acholeplasmatales</taxon>
        <taxon>Acholeplasmataceae</taxon>
        <taxon>Acholeplasma</taxon>
    </lineage>
</organism>
<dbReference type="InterPro" id="IPR027417">
    <property type="entry name" value="P-loop_NTPase"/>
</dbReference>
<dbReference type="InParanoid" id="A0A061AGA4"/>
<dbReference type="InterPro" id="IPR003439">
    <property type="entry name" value="ABC_transporter-like_ATP-bd"/>
</dbReference>
<dbReference type="EMBL" id="LK028559">
    <property type="protein sequence ID" value="CDR30596.1"/>
    <property type="molecule type" value="Genomic_DNA"/>
</dbReference>
<evidence type="ECO:0000313" key="12">
    <source>
        <dbReference type="Proteomes" id="UP000032434"/>
    </source>
</evidence>
<dbReference type="InterPro" id="IPR017871">
    <property type="entry name" value="ABC_transporter-like_CS"/>
</dbReference>
<comment type="subcellular location">
    <subcellularLocation>
        <location evidence="1">Cell membrane</location>
        <topology evidence="1">Peripheral membrane protein</topology>
    </subcellularLocation>
</comment>
<dbReference type="CDD" id="cd03214">
    <property type="entry name" value="ABC_Iron-Siderophores_B12_Hemin"/>
    <property type="match status" value="1"/>
</dbReference>
<dbReference type="FunCoup" id="A0A061AGA4">
    <property type="interactions" value="65"/>
</dbReference>
<dbReference type="Pfam" id="PF00005">
    <property type="entry name" value="ABC_tran"/>
    <property type="match status" value="1"/>
</dbReference>
<keyword evidence="4" id="KW-0410">Iron transport</keyword>
<dbReference type="RefSeq" id="WP_045749127.1">
    <property type="nucleotide sequence ID" value="NZ_FUZK01000003.1"/>
</dbReference>
<dbReference type="SMART" id="SM00382">
    <property type="entry name" value="AAA"/>
    <property type="match status" value="1"/>
</dbReference>
<evidence type="ECO:0000256" key="7">
    <source>
        <dbReference type="ARBA" id="ARBA00023004"/>
    </source>
</evidence>
<sequence>MIELQNIHQSYGQKEVLKDINIKIPEGKITGIIGPNGAGKSTLFNVISQTIQKQSGQIIIDGKVLGHKKENLSKIISVLKQSNHFSLKLTSYELISFGRYPHSKGKLNHEDLNKINEVIKYLKLETVKDQYIDTLSGGQLQRVLLAMILVQDTKYIFLDEPLNNLDMKHAVEMMLLLQRFVKELGKTIIVVMHDINIASTFCEYIIAIKDGRVSYEGNCEDLMEETILNEIYDHNFCIREVDGKRICMYHQTIEKELNKN</sequence>
<keyword evidence="6 11" id="KW-0067">ATP-binding</keyword>
<evidence type="ECO:0000256" key="8">
    <source>
        <dbReference type="ARBA" id="ARBA00023065"/>
    </source>
</evidence>
<keyword evidence="7" id="KW-0408">Iron</keyword>
<name>A0A061AGA4_9MOLU</name>
<dbReference type="GO" id="GO:0006826">
    <property type="term" value="P:iron ion transport"/>
    <property type="evidence" value="ECO:0007669"/>
    <property type="project" value="UniProtKB-KW"/>
</dbReference>
<accession>A0A061AGA4</accession>
<keyword evidence="12" id="KW-1185">Reference proteome</keyword>
<dbReference type="PATRIC" id="fig|35623.3.peg.524"/>
<dbReference type="AlphaFoldDB" id="A0A061AGA4"/>
<dbReference type="PANTHER" id="PTHR42771">
    <property type="entry name" value="IRON(3+)-HYDROXAMATE IMPORT ATP-BINDING PROTEIN FHUC"/>
    <property type="match status" value="1"/>
</dbReference>
<dbReference type="Gene3D" id="3.40.50.300">
    <property type="entry name" value="P-loop containing nucleotide triphosphate hydrolases"/>
    <property type="match status" value="1"/>
</dbReference>
<dbReference type="SUPFAM" id="SSF52540">
    <property type="entry name" value="P-loop containing nucleoside triphosphate hydrolases"/>
    <property type="match status" value="1"/>
</dbReference>
<dbReference type="Proteomes" id="UP000032434">
    <property type="component" value="Chromosome 1"/>
</dbReference>
<gene>
    <name evidence="11" type="ORF">Aocu_05230</name>
</gene>
<keyword evidence="8" id="KW-0406">Ion transport</keyword>
<dbReference type="PROSITE" id="PS00211">
    <property type="entry name" value="ABC_TRANSPORTER_1"/>
    <property type="match status" value="1"/>
</dbReference>
<dbReference type="GO" id="GO:0005886">
    <property type="term" value="C:plasma membrane"/>
    <property type="evidence" value="ECO:0007669"/>
    <property type="project" value="UniProtKB-SubCell"/>
</dbReference>
<keyword evidence="2" id="KW-0813">Transport</keyword>
<dbReference type="PANTHER" id="PTHR42771:SF3">
    <property type="entry name" value="PETROBACTIN IMPORT ATP-BINDING PROTEIN YCLP"/>
    <property type="match status" value="1"/>
</dbReference>
<dbReference type="KEGG" id="aoc:Aocu_05230"/>
<feature type="domain" description="ABC transporter" evidence="10">
    <location>
        <begin position="2"/>
        <end position="235"/>
    </location>
</feature>
<keyword evidence="9" id="KW-0472">Membrane</keyword>
<keyword evidence="5" id="KW-0547">Nucleotide-binding</keyword>
<protein>
    <submittedName>
        <fullName evidence="11">Iron-siderophore ABC transporter, ATP-binding protein</fullName>
    </submittedName>
</protein>
<evidence type="ECO:0000256" key="4">
    <source>
        <dbReference type="ARBA" id="ARBA00022496"/>
    </source>
</evidence>
<proteinExistence type="predicted"/>
<evidence type="ECO:0000256" key="6">
    <source>
        <dbReference type="ARBA" id="ARBA00022840"/>
    </source>
</evidence>
<evidence type="ECO:0000256" key="3">
    <source>
        <dbReference type="ARBA" id="ARBA00022475"/>
    </source>
</evidence>
<dbReference type="PROSITE" id="PS50893">
    <property type="entry name" value="ABC_TRANSPORTER_2"/>
    <property type="match status" value="1"/>
</dbReference>
<dbReference type="InterPro" id="IPR051535">
    <property type="entry name" value="Siderophore_ABC-ATPase"/>
</dbReference>
<dbReference type="FunFam" id="3.40.50.300:FF:000134">
    <property type="entry name" value="Iron-enterobactin ABC transporter ATP-binding protein"/>
    <property type="match status" value="1"/>
</dbReference>
<keyword evidence="3" id="KW-1003">Cell membrane</keyword>
<dbReference type="GO" id="GO:0016887">
    <property type="term" value="F:ATP hydrolysis activity"/>
    <property type="evidence" value="ECO:0007669"/>
    <property type="project" value="InterPro"/>
</dbReference>
<dbReference type="STRING" id="35623.Aocu_05230"/>
<evidence type="ECO:0000256" key="2">
    <source>
        <dbReference type="ARBA" id="ARBA00022448"/>
    </source>
</evidence>
<evidence type="ECO:0000259" key="10">
    <source>
        <dbReference type="PROSITE" id="PS50893"/>
    </source>
</evidence>
<evidence type="ECO:0000256" key="5">
    <source>
        <dbReference type="ARBA" id="ARBA00022741"/>
    </source>
</evidence>
<dbReference type="InterPro" id="IPR003593">
    <property type="entry name" value="AAA+_ATPase"/>
</dbReference>